<evidence type="ECO:0000313" key="7">
    <source>
        <dbReference type="Proteomes" id="UP000669239"/>
    </source>
</evidence>
<comment type="caution">
    <text evidence="5">The sequence shown here is derived from an EMBL/GenBank/DDBJ whole genome shotgun (WGS) entry which is preliminary data.</text>
</comment>
<accession>A0AAW5C593</accession>
<dbReference type="InterPro" id="IPR001034">
    <property type="entry name" value="DeoR_HTH"/>
</dbReference>
<dbReference type="InterPro" id="IPR014036">
    <property type="entry name" value="DeoR-like_C"/>
</dbReference>
<dbReference type="GO" id="GO:0003700">
    <property type="term" value="F:DNA-binding transcription factor activity"/>
    <property type="evidence" value="ECO:0007669"/>
    <property type="project" value="InterPro"/>
</dbReference>
<dbReference type="Gene3D" id="1.10.10.10">
    <property type="entry name" value="Winged helix-like DNA-binding domain superfamily/Winged helix DNA-binding domain"/>
    <property type="match status" value="1"/>
</dbReference>
<feature type="domain" description="HTH deoR-type" evidence="4">
    <location>
        <begin position="2"/>
        <end position="57"/>
    </location>
</feature>
<keyword evidence="7" id="KW-1185">Reference proteome</keyword>
<proteinExistence type="predicted"/>
<keyword evidence="3" id="KW-0804">Transcription</keyword>
<dbReference type="SMART" id="SM00420">
    <property type="entry name" value="HTH_DEOR"/>
    <property type="match status" value="1"/>
</dbReference>
<dbReference type="EMBL" id="JAKNGE010000034">
    <property type="protein sequence ID" value="MCG4748194.1"/>
    <property type="molecule type" value="Genomic_DNA"/>
</dbReference>
<protein>
    <submittedName>
        <fullName evidence="5">DeoR/GlpR family DNA-binding transcription regulator</fullName>
    </submittedName>
    <submittedName>
        <fullName evidence="6">DeoR/GlpR transcriptional regulator</fullName>
    </submittedName>
</protein>
<dbReference type="InterPro" id="IPR036390">
    <property type="entry name" value="WH_DNA-bd_sf"/>
</dbReference>
<dbReference type="EMBL" id="JAAITT010000088">
    <property type="protein sequence ID" value="NSJ52631.1"/>
    <property type="molecule type" value="Genomic_DNA"/>
</dbReference>
<reference evidence="5" key="3">
    <citation type="submission" date="2022-01" db="EMBL/GenBank/DDBJ databases">
        <title>Collection of gut derived symbiotic bacterial strains cultured from healthy donors.</title>
        <authorList>
            <person name="Lin H."/>
            <person name="Kohout C."/>
            <person name="Waligurski E."/>
            <person name="Pamer E.G."/>
        </authorList>
    </citation>
    <scope>NUCLEOTIDE SEQUENCE</scope>
    <source>
        <strain evidence="5">DFI.6.55</strain>
    </source>
</reference>
<evidence type="ECO:0000256" key="2">
    <source>
        <dbReference type="ARBA" id="ARBA00023125"/>
    </source>
</evidence>
<dbReference type="PANTHER" id="PTHR30363">
    <property type="entry name" value="HTH-TYPE TRANSCRIPTIONAL REGULATOR SRLR-RELATED"/>
    <property type="match status" value="1"/>
</dbReference>
<dbReference type="AlphaFoldDB" id="A0AAW5C593"/>
<evidence type="ECO:0000313" key="8">
    <source>
        <dbReference type="Proteomes" id="UP001299608"/>
    </source>
</evidence>
<dbReference type="InterPro" id="IPR036388">
    <property type="entry name" value="WH-like_DNA-bd_sf"/>
</dbReference>
<evidence type="ECO:0000256" key="3">
    <source>
        <dbReference type="ARBA" id="ARBA00023163"/>
    </source>
</evidence>
<evidence type="ECO:0000313" key="5">
    <source>
        <dbReference type="EMBL" id="MCG4748194.1"/>
    </source>
</evidence>
<dbReference type="Proteomes" id="UP001299608">
    <property type="component" value="Unassembled WGS sequence"/>
</dbReference>
<dbReference type="Gene3D" id="3.40.50.1360">
    <property type="match status" value="1"/>
</dbReference>
<dbReference type="PROSITE" id="PS51000">
    <property type="entry name" value="HTH_DEOR_2"/>
    <property type="match status" value="1"/>
</dbReference>
<name>A0AAW5C593_9FIRM</name>
<gene>
    <name evidence="6" type="ORF">G5B36_28750</name>
    <name evidence="5" type="ORF">L0N08_22495</name>
</gene>
<evidence type="ECO:0000313" key="6">
    <source>
        <dbReference type="EMBL" id="NSJ52631.1"/>
    </source>
</evidence>
<sequence length="258" mass="28718">MGKERLLQLEEYIKVQQKVSPETLCEKFGVSMSTLRRDINTLEQMGCVQKAYGCILYNYSAAKIIPFHVRSTINQEQKRDACAAAASLIQDNDTIFIDSGSTTCHLMDFMASFKNLTVITSNLDIILRATSMENISLLVCSGELNRKNNSLSPVTGTDILNHFNFSKAFMAASGVSLTHGFSHSYISERPLKQAVLEKPVQHYFIVDNSKFGVKALLNMGPLRLADAICTNKLPEPRYVEFCLNHNISLLAPDTQNNG</sequence>
<keyword evidence="1" id="KW-0805">Transcription regulation</keyword>
<evidence type="ECO:0000259" key="4">
    <source>
        <dbReference type="PROSITE" id="PS51000"/>
    </source>
</evidence>
<dbReference type="Pfam" id="PF00455">
    <property type="entry name" value="DeoRC"/>
    <property type="match status" value="1"/>
</dbReference>
<dbReference type="InterPro" id="IPR018356">
    <property type="entry name" value="Tscrpt_reg_HTH_DeoR_CS"/>
</dbReference>
<dbReference type="RefSeq" id="WP_165642950.1">
    <property type="nucleotide sequence ID" value="NZ_JAAITT010000088.1"/>
</dbReference>
<dbReference type="PROSITE" id="PS00894">
    <property type="entry name" value="HTH_DEOR_1"/>
    <property type="match status" value="1"/>
</dbReference>
<dbReference type="GO" id="GO:0003677">
    <property type="term" value="F:DNA binding"/>
    <property type="evidence" value="ECO:0007669"/>
    <property type="project" value="UniProtKB-KW"/>
</dbReference>
<evidence type="ECO:0000256" key="1">
    <source>
        <dbReference type="ARBA" id="ARBA00023015"/>
    </source>
</evidence>
<organism evidence="5 8">
    <name type="scientific">Enterocloster aldenensis</name>
    <dbReference type="NCBI Taxonomy" id="358742"/>
    <lineage>
        <taxon>Bacteria</taxon>
        <taxon>Bacillati</taxon>
        <taxon>Bacillota</taxon>
        <taxon>Clostridia</taxon>
        <taxon>Lachnospirales</taxon>
        <taxon>Lachnospiraceae</taxon>
        <taxon>Enterocloster</taxon>
    </lineage>
</organism>
<reference evidence="6" key="2">
    <citation type="submission" date="2020-02" db="EMBL/GenBank/DDBJ databases">
        <authorList>
            <person name="Littmann E."/>
            <person name="Sorbara M."/>
        </authorList>
    </citation>
    <scope>NUCLEOTIDE SEQUENCE</scope>
    <source>
        <strain evidence="6">MSK.1.17</strain>
    </source>
</reference>
<dbReference type="SUPFAM" id="SSF46785">
    <property type="entry name" value="Winged helix' DNA-binding domain"/>
    <property type="match status" value="1"/>
</dbReference>
<dbReference type="Pfam" id="PF08220">
    <property type="entry name" value="HTH_DeoR"/>
    <property type="match status" value="1"/>
</dbReference>
<dbReference type="Proteomes" id="UP000669239">
    <property type="component" value="Unassembled WGS sequence"/>
</dbReference>
<keyword evidence="2 5" id="KW-0238">DNA-binding</keyword>
<reference evidence="6 7" key="1">
    <citation type="journal article" date="2020" name="Cell Host Microbe">
        <title>Functional and Genomic Variation between Human-Derived Isolates of Lachnospiraceae Reveals Inter- and Intra-Species Diversity.</title>
        <authorList>
            <person name="Sorbara M.T."/>
            <person name="Littmann E.R."/>
            <person name="Fontana E."/>
            <person name="Moody T.U."/>
            <person name="Kohout C.E."/>
            <person name="Gjonbalaj M."/>
            <person name="Eaton V."/>
            <person name="Seok R."/>
            <person name="Leiner I.M."/>
            <person name="Pamer E.G."/>
        </authorList>
    </citation>
    <scope>NUCLEOTIDE SEQUENCE [LARGE SCALE GENOMIC DNA]</scope>
    <source>
        <strain evidence="6 7">MSK.1.17</strain>
    </source>
</reference>
<dbReference type="InterPro" id="IPR050313">
    <property type="entry name" value="Carb_Metab_HTH_regulators"/>
</dbReference>
<dbReference type="InterPro" id="IPR037171">
    <property type="entry name" value="NagB/RpiA_transferase-like"/>
</dbReference>
<dbReference type="SMART" id="SM01134">
    <property type="entry name" value="DeoRC"/>
    <property type="match status" value="1"/>
</dbReference>
<dbReference type="PANTHER" id="PTHR30363:SF60">
    <property type="entry name" value="HTH-TYPE TRANSCRIPTIONAL REGULATOR IOLR"/>
    <property type="match status" value="1"/>
</dbReference>
<dbReference type="SUPFAM" id="SSF100950">
    <property type="entry name" value="NagB/RpiA/CoA transferase-like"/>
    <property type="match status" value="1"/>
</dbReference>